<evidence type="ECO:0000313" key="1">
    <source>
        <dbReference type="EMBL" id="PSR99039.1"/>
    </source>
</evidence>
<organism evidence="1 2">
    <name type="scientific">Hermanssonia centrifuga</name>
    <dbReference type="NCBI Taxonomy" id="98765"/>
    <lineage>
        <taxon>Eukaryota</taxon>
        <taxon>Fungi</taxon>
        <taxon>Dikarya</taxon>
        <taxon>Basidiomycota</taxon>
        <taxon>Agaricomycotina</taxon>
        <taxon>Agaricomycetes</taxon>
        <taxon>Polyporales</taxon>
        <taxon>Meruliaceae</taxon>
        <taxon>Hermanssonia</taxon>
    </lineage>
</organism>
<reference evidence="1 2" key="1">
    <citation type="submission" date="2018-02" db="EMBL/GenBank/DDBJ databases">
        <title>Genome sequence of the basidiomycete white-rot fungus Phlebia centrifuga.</title>
        <authorList>
            <person name="Granchi Z."/>
            <person name="Peng M."/>
            <person name="de Vries R.P."/>
            <person name="Hilden K."/>
            <person name="Makela M.R."/>
            <person name="Grigoriev I."/>
            <person name="Riley R."/>
        </authorList>
    </citation>
    <scope>NUCLEOTIDE SEQUENCE [LARGE SCALE GENOMIC DNA]</scope>
    <source>
        <strain evidence="1 2">FBCC195</strain>
    </source>
</reference>
<protein>
    <submittedName>
        <fullName evidence="1">Uncharacterized protein</fullName>
    </submittedName>
</protein>
<keyword evidence="2" id="KW-1185">Reference proteome</keyword>
<dbReference type="Proteomes" id="UP000186601">
    <property type="component" value="Unassembled WGS sequence"/>
</dbReference>
<proteinExistence type="predicted"/>
<dbReference type="AlphaFoldDB" id="A0A2R6PYZ5"/>
<name>A0A2R6PYZ5_9APHY</name>
<gene>
    <name evidence="1" type="ORF">PHLCEN_2v4196</name>
</gene>
<sequence>MAGLRDAIWNLIPVPEACNGSTLVGAVQSEPAKEERTWIICSVILVPQEILSSETRVILK</sequence>
<dbReference type="EMBL" id="MLYV02000426">
    <property type="protein sequence ID" value="PSR99039.1"/>
    <property type="molecule type" value="Genomic_DNA"/>
</dbReference>
<comment type="caution">
    <text evidence="1">The sequence shown here is derived from an EMBL/GenBank/DDBJ whole genome shotgun (WGS) entry which is preliminary data.</text>
</comment>
<accession>A0A2R6PYZ5</accession>
<evidence type="ECO:0000313" key="2">
    <source>
        <dbReference type="Proteomes" id="UP000186601"/>
    </source>
</evidence>